<evidence type="ECO:0000313" key="1">
    <source>
        <dbReference type="EMBL" id="PHQ25868.1"/>
    </source>
</evidence>
<dbReference type="AlphaFoldDB" id="A0A2G1VGF4"/>
<name>A0A2G1VGF4_9GAMM</name>
<organism evidence="1 2">
    <name type="scientific">Marinobacter guineae</name>
    <dbReference type="NCBI Taxonomy" id="432303"/>
    <lineage>
        <taxon>Bacteria</taxon>
        <taxon>Pseudomonadati</taxon>
        <taxon>Pseudomonadota</taxon>
        <taxon>Gammaproteobacteria</taxon>
        <taxon>Pseudomonadales</taxon>
        <taxon>Marinobacteraceae</taxon>
        <taxon>Marinobacter</taxon>
    </lineage>
</organism>
<proteinExistence type="predicted"/>
<sequence length="116" mass="12946">MSVVSRKEYTGVPRDRVENFNGNQLIYLGWDNHLLFASAFLLCASPETVFRDLVQNTVTPLLAADPDAEKIDWDTVTWLKGNQPWTPDWNGTLAANGIGHKALLRFKTPSLNTICG</sequence>
<dbReference type="Gene3D" id="3.10.20.560">
    <property type="entry name" value="Phenol hydroxylase"/>
    <property type="match status" value="1"/>
</dbReference>
<gene>
    <name evidence="1" type="ORF">CLH62_09720</name>
</gene>
<keyword evidence="2" id="KW-1185">Reference proteome</keyword>
<dbReference type="InterPro" id="IPR043010">
    <property type="entry name" value="Phenol_hydroxylase_sf"/>
</dbReference>
<dbReference type="OrthoDB" id="5343663at2"/>
<dbReference type="Proteomes" id="UP000229044">
    <property type="component" value="Unassembled WGS sequence"/>
</dbReference>
<dbReference type="EMBL" id="NTFI01000002">
    <property type="protein sequence ID" value="PHQ25868.1"/>
    <property type="molecule type" value="Genomic_DNA"/>
</dbReference>
<dbReference type="RefSeq" id="WP_099617966.1">
    <property type="nucleotide sequence ID" value="NZ_KZ319340.1"/>
</dbReference>
<evidence type="ECO:0000313" key="2">
    <source>
        <dbReference type="Proteomes" id="UP000229044"/>
    </source>
</evidence>
<protein>
    <submittedName>
        <fullName evidence="1">Phenol hydroxylase</fullName>
    </submittedName>
</protein>
<comment type="caution">
    <text evidence="1">The sequence shown here is derived from an EMBL/GenBank/DDBJ whole genome shotgun (WGS) entry which is preliminary data.</text>
</comment>
<dbReference type="InterPro" id="IPR006756">
    <property type="entry name" value="Phenol_hydroxylase"/>
</dbReference>
<reference evidence="1 2" key="1">
    <citation type="submission" date="2017-09" db="EMBL/GenBank/DDBJ databases">
        <title>The draft genome sequences of Marinobacter guineae M3B.</title>
        <authorList>
            <person name="Cao J."/>
        </authorList>
    </citation>
    <scope>NUCLEOTIDE SEQUENCE [LARGE SCALE GENOMIC DNA]</scope>
    <source>
        <strain evidence="1 2">M3B</strain>
    </source>
</reference>
<accession>A0A2G1VGF4</accession>
<dbReference type="Pfam" id="PF04663">
    <property type="entry name" value="Phenol_monoox"/>
    <property type="match status" value="1"/>
</dbReference>
<dbReference type="GO" id="GO:0018662">
    <property type="term" value="F:phenol 2-monooxygenase activity"/>
    <property type="evidence" value="ECO:0007669"/>
    <property type="project" value="InterPro"/>
</dbReference>